<reference evidence="1" key="1">
    <citation type="submission" date="2023-08" db="EMBL/GenBank/DDBJ databases">
        <authorList>
            <person name="Alioto T."/>
            <person name="Alioto T."/>
            <person name="Gomez Garrido J."/>
        </authorList>
    </citation>
    <scope>NUCLEOTIDE SEQUENCE</scope>
</reference>
<sequence length="104" mass="12090">MLVEYTVSSLYNLKYRYQMKYQVRGSKVVSLSRTKRKPSPQITRSNAALQLSLTDPQPVRYHGIGTLHNFLGAPRVCGPNDEMQRCNRDREMKSDRKWKTLNSV</sequence>
<organism evidence="1 2">
    <name type="scientific">Octopus vulgaris</name>
    <name type="common">Common octopus</name>
    <dbReference type="NCBI Taxonomy" id="6645"/>
    <lineage>
        <taxon>Eukaryota</taxon>
        <taxon>Metazoa</taxon>
        <taxon>Spiralia</taxon>
        <taxon>Lophotrochozoa</taxon>
        <taxon>Mollusca</taxon>
        <taxon>Cephalopoda</taxon>
        <taxon>Coleoidea</taxon>
        <taxon>Octopodiformes</taxon>
        <taxon>Octopoda</taxon>
        <taxon>Incirrata</taxon>
        <taxon>Octopodidae</taxon>
        <taxon>Octopus</taxon>
    </lineage>
</organism>
<dbReference type="Proteomes" id="UP001162480">
    <property type="component" value="Chromosome 7"/>
</dbReference>
<accession>A0AA36B1S7</accession>
<protein>
    <submittedName>
        <fullName evidence="1">Uncharacterized protein</fullName>
    </submittedName>
</protein>
<name>A0AA36B1S7_OCTVU</name>
<evidence type="ECO:0000313" key="2">
    <source>
        <dbReference type="Proteomes" id="UP001162480"/>
    </source>
</evidence>
<evidence type="ECO:0000313" key="1">
    <source>
        <dbReference type="EMBL" id="CAI9725714.1"/>
    </source>
</evidence>
<proteinExistence type="predicted"/>
<dbReference type="AlphaFoldDB" id="A0AA36B1S7"/>
<gene>
    <name evidence="1" type="ORF">OCTVUL_1B026093</name>
</gene>
<dbReference type="EMBL" id="OX597820">
    <property type="protein sequence ID" value="CAI9725714.1"/>
    <property type="molecule type" value="Genomic_DNA"/>
</dbReference>
<keyword evidence="2" id="KW-1185">Reference proteome</keyword>